<name>A0A3P3VZE8_9MICO</name>
<keyword evidence="3" id="KW-1003">Cell membrane</keyword>
<evidence type="ECO:0000256" key="2">
    <source>
        <dbReference type="ARBA" id="ARBA00022448"/>
    </source>
</evidence>
<dbReference type="CDD" id="cd06261">
    <property type="entry name" value="TM_PBP2"/>
    <property type="match status" value="1"/>
</dbReference>
<feature type="transmembrane region" description="Helical" evidence="7">
    <location>
        <begin position="111"/>
        <end position="132"/>
    </location>
</feature>
<keyword evidence="2 7" id="KW-0813">Transport</keyword>
<dbReference type="GO" id="GO:0055085">
    <property type="term" value="P:transmembrane transport"/>
    <property type="evidence" value="ECO:0007669"/>
    <property type="project" value="InterPro"/>
</dbReference>
<feature type="transmembrane region" description="Helical" evidence="7">
    <location>
        <begin position="138"/>
        <end position="161"/>
    </location>
</feature>
<dbReference type="Gene3D" id="1.10.3720.10">
    <property type="entry name" value="MetI-like"/>
    <property type="match status" value="1"/>
</dbReference>
<feature type="transmembrane region" description="Helical" evidence="7">
    <location>
        <begin position="80"/>
        <end position="104"/>
    </location>
</feature>
<dbReference type="PANTHER" id="PTHR30151:SF20">
    <property type="entry name" value="ABC TRANSPORTER PERMEASE PROTEIN HI_0355-RELATED"/>
    <property type="match status" value="1"/>
</dbReference>
<dbReference type="InterPro" id="IPR000515">
    <property type="entry name" value="MetI-like"/>
</dbReference>
<sequence length="280" mass="29514">MTAPTPQARRTKPRTERRWLRFAAPAGLAVIVLAIWETAVRSGAVNPVFLPAPSSIGSRLVLELAQGPLIPHAAVTLGEALLGTVFAIAFAVPLGYLIASILWVDLAVTPYVTASQAIPAVAIAPLLALWVGYGLMPIAILCAIVAFFPMLITTVLGVRALPREVLEAARLDGASWWQSLLWVEAPIALGSILAGVRAGIALSVTGAVVGEFTMGGRGLGMLLTLYRDANDTEGLFTTLIVLAVLAVGLFTIIRVLEAVSNARRRASRADRRRDAVAIAA</sequence>
<protein>
    <submittedName>
        <fullName evidence="9">ABC transporter permease</fullName>
    </submittedName>
</protein>
<evidence type="ECO:0000256" key="7">
    <source>
        <dbReference type="RuleBase" id="RU363032"/>
    </source>
</evidence>
<evidence type="ECO:0000256" key="6">
    <source>
        <dbReference type="ARBA" id="ARBA00023136"/>
    </source>
</evidence>
<comment type="similarity">
    <text evidence="7">Belongs to the binding-protein-dependent transport system permease family.</text>
</comment>
<dbReference type="PROSITE" id="PS50928">
    <property type="entry name" value="ABC_TM1"/>
    <property type="match status" value="1"/>
</dbReference>
<comment type="subcellular location">
    <subcellularLocation>
        <location evidence="1 7">Cell membrane</location>
        <topology evidence="1 7">Multi-pass membrane protein</topology>
    </subcellularLocation>
</comment>
<dbReference type="OrthoDB" id="3173654at2"/>
<dbReference type="RefSeq" id="WP_124971582.1">
    <property type="nucleotide sequence ID" value="NZ_RQVS01000006.1"/>
</dbReference>
<evidence type="ECO:0000256" key="3">
    <source>
        <dbReference type="ARBA" id="ARBA00022475"/>
    </source>
</evidence>
<keyword evidence="10" id="KW-1185">Reference proteome</keyword>
<accession>A0A3P3VZE8</accession>
<keyword evidence="4 7" id="KW-0812">Transmembrane</keyword>
<evidence type="ECO:0000256" key="5">
    <source>
        <dbReference type="ARBA" id="ARBA00022989"/>
    </source>
</evidence>
<reference evidence="9 10" key="1">
    <citation type="submission" date="2018-11" db="EMBL/GenBank/DDBJ databases">
        <title>YIM 102482-1 draft genome.</title>
        <authorList>
            <person name="Li G."/>
            <person name="Jiang Y."/>
        </authorList>
    </citation>
    <scope>NUCLEOTIDE SEQUENCE [LARGE SCALE GENOMIC DNA]</scope>
    <source>
        <strain evidence="9 10">YIM 102482-1</strain>
    </source>
</reference>
<dbReference type="InterPro" id="IPR035906">
    <property type="entry name" value="MetI-like_sf"/>
</dbReference>
<dbReference type="Pfam" id="PF00528">
    <property type="entry name" value="BPD_transp_1"/>
    <property type="match status" value="1"/>
</dbReference>
<gene>
    <name evidence="9" type="ORF">EG850_06230</name>
</gene>
<dbReference type="EMBL" id="RQVS01000006">
    <property type="protein sequence ID" value="RRJ86996.1"/>
    <property type="molecule type" value="Genomic_DNA"/>
</dbReference>
<feature type="transmembrane region" description="Helical" evidence="7">
    <location>
        <begin position="234"/>
        <end position="256"/>
    </location>
</feature>
<dbReference type="AlphaFoldDB" id="A0A3P3VZE8"/>
<keyword evidence="6 7" id="KW-0472">Membrane</keyword>
<dbReference type="PANTHER" id="PTHR30151">
    <property type="entry name" value="ALKANE SULFONATE ABC TRANSPORTER-RELATED, MEMBRANE SUBUNIT"/>
    <property type="match status" value="1"/>
</dbReference>
<evidence type="ECO:0000256" key="4">
    <source>
        <dbReference type="ARBA" id="ARBA00022692"/>
    </source>
</evidence>
<feature type="transmembrane region" description="Helical" evidence="7">
    <location>
        <begin position="181"/>
        <end position="214"/>
    </location>
</feature>
<keyword evidence="5 7" id="KW-1133">Transmembrane helix</keyword>
<dbReference type="SUPFAM" id="SSF161098">
    <property type="entry name" value="MetI-like"/>
    <property type="match status" value="1"/>
</dbReference>
<organism evidence="9 10">
    <name type="scientific">Gulosibacter macacae</name>
    <dbReference type="NCBI Taxonomy" id="2488791"/>
    <lineage>
        <taxon>Bacteria</taxon>
        <taxon>Bacillati</taxon>
        <taxon>Actinomycetota</taxon>
        <taxon>Actinomycetes</taxon>
        <taxon>Micrococcales</taxon>
        <taxon>Microbacteriaceae</taxon>
        <taxon>Gulosibacter</taxon>
    </lineage>
</organism>
<dbReference type="Proteomes" id="UP000274391">
    <property type="component" value="Unassembled WGS sequence"/>
</dbReference>
<proteinExistence type="inferred from homology"/>
<feature type="domain" description="ABC transmembrane type-1" evidence="8">
    <location>
        <begin position="73"/>
        <end position="257"/>
    </location>
</feature>
<comment type="caution">
    <text evidence="9">The sequence shown here is derived from an EMBL/GenBank/DDBJ whole genome shotgun (WGS) entry which is preliminary data.</text>
</comment>
<evidence type="ECO:0000259" key="8">
    <source>
        <dbReference type="PROSITE" id="PS50928"/>
    </source>
</evidence>
<evidence type="ECO:0000313" key="10">
    <source>
        <dbReference type="Proteomes" id="UP000274391"/>
    </source>
</evidence>
<evidence type="ECO:0000313" key="9">
    <source>
        <dbReference type="EMBL" id="RRJ86996.1"/>
    </source>
</evidence>
<dbReference type="GO" id="GO:0005886">
    <property type="term" value="C:plasma membrane"/>
    <property type="evidence" value="ECO:0007669"/>
    <property type="project" value="UniProtKB-SubCell"/>
</dbReference>
<feature type="transmembrane region" description="Helical" evidence="7">
    <location>
        <begin position="19"/>
        <end position="36"/>
    </location>
</feature>
<evidence type="ECO:0000256" key="1">
    <source>
        <dbReference type="ARBA" id="ARBA00004651"/>
    </source>
</evidence>